<keyword evidence="2" id="KW-1133">Transmembrane helix</keyword>
<feature type="transmembrane region" description="Helical" evidence="2">
    <location>
        <begin position="112"/>
        <end position="136"/>
    </location>
</feature>
<comment type="caution">
    <text evidence="4">The sequence shown here is derived from an EMBL/GenBank/DDBJ whole genome shotgun (WGS) entry which is preliminary data.</text>
</comment>
<keyword evidence="2" id="KW-0472">Membrane</keyword>
<evidence type="ECO:0000313" key="5">
    <source>
        <dbReference type="Proteomes" id="UP000321258"/>
    </source>
</evidence>
<reference evidence="4 5" key="1">
    <citation type="submission" date="2019-07" db="EMBL/GenBank/DDBJ databases">
        <title>Whole genome shotgun sequence of Methylobacterium haplocladii NBRC 107714.</title>
        <authorList>
            <person name="Hosoyama A."/>
            <person name="Uohara A."/>
            <person name="Ohji S."/>
            <person name="Ichikawa N."/>
        </authorList>
    </citation>
    <scope>NUCLEOTIDE SEQUENCE [LARGE SCALE GENOMIC DNA]</scope>
    <source>
        <strain evidence="4 5">NBRC 107714</strain>
    </source>
</reference>
<dbReference type="InterPro" id="IPR018306">
    <property type="entry name" value="Phage_T5_Orf172_DNA-bd"/>
</dbReference>
<feature type="compositionally biased region" description="Basic and acidic residues" evidence="1">
    <location>
        <begin position="191"/>
        <end position="200"/>
    </location>
</feature>
<dbReference type="Pfam" id="PF10544">
    <property type="entry name" value="T5orf172"/>
    <property type="match status" value="1"/>
</dbReference>
<dbReference type="AlphaFoldDB" id="A0A512IS24"/>
<gene>
    <name evidence="4" type="ORF">MHA02_28950</name>
</gene>
<dbReference type="RefSeq" id="WP_210245071.1">
    <property type="nucleotide sequence ID" value="NZ_BJZT01000032.1"/>
</dbReference>
<sequence length="200" mass="21986">MFVYCATNPAMPGLVKIGMTFDQPTARMMQLSTPTGIPMRFECAWSFPSANPRLDEKRLHAALQKNRLNGKREFFRCTPDFALAEAQRLGMTGDALSKPSPKRRMNYGPRAASLDIGQALAIALVFAVLTPISIIHCFGISWIYATATVIITYIAAVLIITLVEFIGVPPKNIATSQDGDEGAARPMRYPYQDKSETPVS</sequence>
<dbReference type="Proteomes" id="UP000321258">
    <property type="component" value="Unassembled WGS sequence"/>
</dbReference>
<feature type="transmembrane region" description="Helical" evidence="2">
    <location>
        <begin position="142"/>
        <end position="163"/>
    </location>
</feature>
<dbReference type="EMBL" id="BJZT01000032">
    <property type="protein sequence ID" value="GEP00508.1"/>
    <property type="molecule type" value="Genomic_DNA"/>
</dbReference>
<protein>
    <recommendedName>
        <fullName evidence="3">Bacteriophage T5 Orf172 DNA-binding domain-containing protein</fullName>
    </recommendedName>
</protein>
<evidence type="ECO:0000256" key="1">
    <source>
        <dbReference type="SAM" id="MobiDB-lite"/>
    </source>
</evidence>
<evidence type="ECO:0000256" key="2">
    <source>
        <dbReference type="SAM" id="Phobius"/>
    </source>
</evidence>
<keyword evidence="2" id="KW-0812">Transmembrane</keyword>
<evidence type="ECO:0000313" key="4">
    <source>
        <dbReference type="EMBL" id="GEP00508.1"/>
    </source>
</evidence>
<evidence type="ECO:0000259" key="3">
    <source>
        <dbReference type="SMART" id="SM00974"/>
    </source>
</evidence>
<name>A0A512IS24_9HYPH</name>
<accession>A0A512IS24</accession>
<organism evidence="4 5">
    <name type="scientific">Methylobacterium haplocladii</name>
    <dbReference type="NCBI Taxonomy" id="1176176"/>
    <lineage>
        <taxon>Bacteria</taxon>
        <taxon>Pseudomonadati</taxon>
        <taxon>Pseudomonadota</taxon>
        <taxon>Alphaproteobacteria</taxon>
        <taxon>Hyphomicrobiales</taxon>
        <taxon>Methylobacteriaceae</taxon>
        <taxon>Methylobacterium</taxon>
    </lineage>
</organism>
<dbReference type="SMART" id="SM00974">
    <property type="entry name" value="T5orf172"/>
    <property type="match status" value="1"/>
</dbReference>
<proteinExistence type="predicted"/>
<feature type="domain" description="Bacteriophage T5 Orf172 DNA-binding" evidence="3">
    <location>
        <begin position="9"/>
        <end position="89"/>
    </location>
</feature>
<feature type="region of interest" description="Disordered" evidence="1">
    <location>
        <begin position="176"/>
        <end position="200"/>
    </location>
</feature>
<keyword evidence="5" id="KW-1185">Reference proteome</keyword>